<dbReference type="Proteomes" id="UP001499990">
    <property type="component" value="Unassembled WGS sequence"/>
</dbReference>
<sequence>MQVLFLALGGSRKRAVVEESADVVAAGGRAVVLVDRKKSWASVAFAPGVEVVTPDELEARHLPRRIERFVLFRIPRLVASVLGVGPVRRMSRRALKAYERRVAGRVHRRVFLPVHRRVWPTVADRIARRHFGGGGGPELLVVTDPWSVQHAVRLMEAWESDRLATPCVTYSVDSVECHRPGQTPAQKQTSAVR</sequence>
<evidence type="ECO:0000313" key="2">
    <source>
        <dbReference type="Proteomes" id="UP001499990"/>
    </source>
</evidence>
<name>A0ABP6S9R9_9ACTN</name>
<protein>
    <submittedName>
        <fullName evidence="1">Uncharacterized protein</fullName>
    </submittedName>
</protein>
<accession>A0ABP6S9R9</accession>
<proteinExistence type="predicted"/>
<keyword evidence="2" id="KW-1185">Reference proteome</keyword>
<dbReference type="EMBL" id="BAAAYL010000001">
    <property type="protein sequence ID" value="GAA3371500.1"/>
    <property type="molecule type" value="Genomic_DNA"/>
</dbReference>
<dbReference type="RefSeq" id="WP_345036168.1">
    <property type="nucleotide sequence ID" value="NZ_BAAAYL010000001.1"/>
</dbReference>
<reference evidence="2" key="1">
    <citation type="journal article" date="2019" name="Int. J. Syst. Evol. Microbiol.">
        <title>The Global Catalogue of Microorganisms (GCM) 10K type strain sequencing project: providing services to taxonomists for standard genome sequencing and annotation.</title>
        <authorList>
            <consortium name="The Broad Institute Genomics Platform"/>
            <consortium name="The Broad Institute Genome Sequencing Center for Infectious Disease"/>
            <person name="Wu L."/>
            <person name="Ma J."/>
        </authorList>
    </citation>
    <scope>NUCLEOTIDE SEQUENCE [LARGE SCALE GENOMIC DNA]</scope>
    <source>
        <strain evidence="2">JCM 9651</strain>
    </source>
</reference>
<gene>
    <name evidence="1" type="ORF">GCM10020367_22420</name>
</gene>
<organism evidence="1 2">
    <name type="scientific">Streptomyces sannanensis</name>
    <dbReference type="NCBI Taxonomy" id="285536"/>
    <lineage>
        <taxon>Bacteria</taxon>
        <taxon>Bacillati</taxon>
        <taxon>Actinomycetota</taxon>
        <taxon>Actinomycetes</taxon>
        <taxon>Kitasatosporales</taxon>
        <taxon>Streptomycetaceae</taxon>
        <taxon>Streptomyces</taxon>
    </lineage>
</organism>
<evidence type="ECO:0000313" key="1">
    <source>
        <dbReference type="EMBL" id="GAA3371500.1"/>
    </source>
</evidence>
<comment type="caution">
    <text evidence="1">The sequence shown here is derived from an EMBL/GenBank/DDBJ whole genome shotgun (WGS) entry which is preliminary data.</text>
</comment>